<feature type="transmembrane region" description="Helical" evidence="6">
    <location>
        <begin position="6"/>
        <end position="35"/>
    </location>
</feature>
<reference evidence="7 8" key="1">
    <citation type="journal article" date="2016" name="Nat. Commun.">
        <title>Thousands of microbial genomes shed light on interconnected biogeochemical processes in an aquifer system.</title>
        <authorList>
            <person name="Anantharaman K."/>
            <person name="Brown C.T."/>
            <person name="Hug L.A."/>
            <person name="Sharon I."/>
            <person name="Castelle C.J."/>
            <person name="Probst A.J."/>
            <person name="Thomas B.C."/>
            <person name="Singh A."/>
            <person name="Wilkins M.J."/>
            <person name="Karaoz U."/>
            <person name="Brodie E.L."/>
            <person name="Williams K.H."/>
            <person name="Hubbard S.S."/>
            <person name="Banfield J.F."/>
        </authorList>
    </citation>
    <scope>NUCLEOTIDE SEQUENCE [LARGE SCALE GENOMIC DNA]</scope>
</reference>
<dbReference type="Pfam" id="PF01925">
    <property type="entry name" value="TauE"/>
    <property type="match status" value="1"/>
</dbReference>
<accession>A0A1F4RG80</accession>
<keyword evidence="3 6" id="KW-0812">Transmembrane</keyword>
<evidence type="ECO:0000256" key="5">
    <source>
        <dbReference type="ARBA" id="ARBA00023136"/>
    </source>
</evidence>
<evidence type="ECO:0000256" key="2">
    <source>
        <dbReference type="ARBA" id="ARBA00009142"/>
    </source>
</evidence>
<dbReference type="GO" id="GO:0005886">
    <property type="term" value="C:plasma membrane"/>
    <property type="evidence" value="ECO:0007669"/>
    <property type="project" value="UniProtKB-SubCell"/>
</dbReference>
<dbReference type="InterPro" id="IPR051598">
    <property type="entry name" value="TSUP/Inactive_protease-like"/>
</dbReference>
<dbReference type="InterPro" id="IPR002781">
    <property type="entry name" value="TM_pro_TauE-like"/>
</dbReference>
<keyword evidence="6" id="KW-1003">Cell membrane</keyword>
<keyword evidence="5 6" id="KW-0472">Membrane</keyword>
<protein>
    <recommendedName>
        <fullName evidence="6">Probable membrane transporter protein</fullName>
    </recommendedName>
</protein>
<evidence type="ECO:0000256" key="3">
    <source>
        <dbReference type="ARBA" id="ARBA00022692"/>
    </source>
</evidence>
<evidence type="ECO:0000313" key="8">
    <source>
        <dbReference type="Proteomes" id="UP000176938"/>
    </source>
</evidence>
<feature type="transmembrane region" description="Helical" evidence="6">
    <location>
        <begin position="47"/>
        <end position="64"/>
    </location>
</feature>
<feature type="transmembrane region" description="Helical" evidence="6">
    <location>
        <begin position="103"/>
        <end position="118"/>
    </location>
</feature>
<dbReference type="PANTHER" id="PTHR43701">
    <property type="entry name" value="MEMBRANE TRANSPORTER PROTEIN MJ0441-RELATED"/>
    <property type="match status" value="1"/>
</dbReference>
<dbReference type="AlphaFoldDB" id="A0A1F4RG80"/>
<gene>
    <name evidence="7" type="ORF">A3H38_03220</name>
</gene>
<organism evidence="7 8">
    <name type="scientific">candidate division WOR-1 bacterium RIFCSPLOWO2_02_FULL_46_20</name>
    <dbReference type="NCBI Taxonomy" id="1802567"/>
    <lineage>
        <taxon>Bacteria</taxon>
        <taxon>Bacillati</taxon>
        <taxon>Saganbacteria</taxon>
    </lineage>
</organism>
<evidence type="ECO:0000256" key="1">
    <source>
        <dbReference type="ARBA" id="ARBA00004141"/>
    </source>
</evidence>
<proteinExistence type="inferred from homology"/>
<comment type="subcellular location">
    <subcellularLocation>
        <location evidence="6">Cell membrane</location>
        <topology evidence="6">Multi-pass membrane protein</topology>
    </subcellularLocation>
    <subcellularLocation>
        <location evidence="1">Membrane</location>
        <topology evidence="1">Multi-pass membrane protein</topology>
    </subcellularLocation>
</comment>
<evidence type="ECO:0000256" key="6">
    <source>
        <dbReference type="RuleBase" id="RU363041"/>
    </source>
</evidence>
<evidence type="ECO:0000313" key="7">
    <source>
        <dbReference type="EMBL" id="OGC07199.1"/>
    </source>
</evidence>
<comment type="similarity">
    <text evidence="2 6">Belongs to the 4-toluene sulfonate uptake permease (TSUP) (TC 2.A.102) family.</text>
</comment>
<name>A0A1F4RG80_UNCSA</name>
<feature type="transmembrane region" description="Helical" evidence="6">
    <location>
        <begin position="70"/>
        <end position="91"/>
    </location>
</feature>
<evidence type="ECO:0000256" key="4">
    <source>
        <dbReference type="ARBA" id="ARBA00022989"/>
    </source>
</evidence>
<dbReference type="Proteomes" id="UP000176938">
    <property type="component" value="Unassembled WGS sequence"/>
</dbReference>
<sequence>MPTFGLFIIGLAAGILSGLLGIGGATLVVPALIYFYGLSQHLSQGTALAMMIPPIGLLAAWHYWKNGNVNIGWAVLLCLGFFFGGLIGAYFANLMPDLQLRRIFGFFMLVIAIKLIFWG</sequence>
<dbReference type="PANTHER" id="PTHR43701:SF2">
    <property type="entry name" value="MEMBRANE TRANSPORTER PROTEIN YJNA-RELATED"/>
    <property type="match status" value="1"/>
</dbReference>
<comment type="caution">
    <text evidence="7">The sequence shown here is derived from an EMBL/GenBank/DDBJ whole genome shotgun (WGS) entry which is preliminary data.</text>
</comment>
<dbReference type="EMBL" id="METP01000007">
    <property type="protein sequence ID" value="OGC07199.1"/>
    <property type="molecule type" value="Genomic_DNA"/>
</dbReference>
<keyword evidence="4 6" id="KW-1133">Transmembrane helix</keyword>